<accession>A0A7S3Q0Y2</accession>
<sequence>MSLATSGAGAGAGAAMSMAAMAHGGPSAMTTHQQTSNAGGGPPPGGGGTTAAAPNSAALAADLIDKNQNLGWKAVKNLAKMPIVSVDLYGDTGEVAYFPPRNDEEGDYASNMEKIVVEGEVCVKAMGKVSRTGTSLALKKDSDAAHKALRRLITKSKGYETVFNDCLVEDGKADDALLIESPHLLLGERQVKYLSAVAKNKYTVSNESTHVIDEDDSKGITIRNGNLDGSTSAQQNDFDRVTLHLNMHAGKKALSLLPEEAVKIVLAKAKYDVSKSFPDLVDENDKEAYMEFPPAIAVPAWASNHYSIESLMEASDGMAVLYNRSVAALSGALVPKFVIDKKEKKGSIMPPKLWNVVMEKMKAHAGKIEQAQKKKEPLPNASYMPLVIMAGMTKDGLELSAIQIKDPNTSFGRTDCHVPFSEFKVMSTVSYQHSKPVSIVNKTLVELSDIVDEIYPELEDDGGVAGIVTYGTIASQLQLKDALLKALNSIKGDDVWNTKIDFMSTKEEAVSMGTCVLAAVSHNRVEAEIIDEKSKKSAVTVSNIAPCAVGVTYSFDGGKEWTEPKVIFDYDRRVPAGPYKVEFSAAECVAIKEDASLLNDMEKLVEESEKWAKGKHNVVRETAALGLTIKVVQRFDRNGKWREYGYAANPLTQAAEEDDEGGDESSHKFAIETSTLELALDSVGYLSTELSSDGQTIDQAIKAARSSTMWKYVRIAGALVFFGGFMAKSYLGERERERCAQRVLAFYKHATPNTINDGDKNNAHYTCYKYRGKTDKLYRKLERKYDIPVREVHEWEDLEDEEEPEEEKEENLDGEF</sequence>
<evidence type="ECO:0000313" key="2">
    <source>
        <dbReference type="EMBL" id="CAE0462182.1"/>
    </source>
</evidence>
<evidence type="ECO:0000256" key="1">
    <source>
        <dbReference type="SAM" id="MobiDB-lite"/>
    </source>
</evidence>
<feature type="region of interest" description="Disordered" evidence="1">
    <location>
        <begin position="24"/>
        <end position="53"/>
    </location>
</feature>
<feature type="compositionally biased region" description="Acidic residues" evidence="1">
    <location>
        <begin position="796"/>
        <end position="816"/>
    </location>
</feature>
<dbReference type="EMBL" id="HBIO01009152">
    <property type="protein sequence ID" value="CAE0462182.1"/>
    <property type="molecule type" value="Transcribed_RNA"/>
</dbReference>
<feature type="region of interest" description="Disordered" evidence="1">
    <location>
        <begin position="795"/>
        <end position="816"/>
    </location>
</feature>
<gene>
    <name evidence="2" type="ORF">CDEB00056_LOCUS7023</name>
</gene>
<protein>
    <submittedName>
        <fullName evidence="2">Uncharacterized protein</fullName>
    </submittedName>
</protein>
<reference evidence="2" key="1">
    <citation type="submission" date="2021-01" db="EMBL/GenBank/DDBJ databases">
        <authorList>
            <person name="Corre E."/>
            <person name="Pelletier E."/>
            <person name="Niang G."/>
            <person name="Scheremetjew M."/>
            <person name="Finn R."/>
            <person name="Kale V."/>
            <person name="Holt S."/>
            <person name="Cochrane G."/>
            <person name="Meng A."/>
            <person name="Brown T."/>
            <person name="Cohen L."/>
        </authorList>
    </citation>
    <scope>NUCLEOTIDE SEQUENCE</scope>
    <source>
        <strain evidence="2">MM31A-1</strain>
    </source>
</reference>
<name>A0A7S3Q0Y2_9STRA</name>
<proteinExistence type="predicted"/>
<dbReference type="AlphaFoldDB" id="A0A7S3Q0Y2"/>
<organism evidence="2">
    <name type="scientific">Chaetoceros debilis</name>
    <dbReference type="NCBI Taxonomy" id="122233"/>
    <lineage>
        <taxon>Eukaryota</taxon>
        <taxon>Sar</taxon>
        <taxon>Stramenopiles</taxon>
        <taxon>Ochrophyta</taxon>
        <taxon>Bacillariophyta</taxon>
        <taxon>Coscinodiscophyceae</taxon>
        <taxon>Chaetocerotophycidae</taxon>
        <taxon>Chaetocerotales</taxon>
        <taxon>Chaetocerotaceae</taxon>
        <taxon>Chaetoceros</taxon>
    </lineage>
</organism>